<dbReference type="Proteomes" id="UP000781932">
    <property type="component" value="Unassembled WGS sequence"/>
</dbReference>
<dbReference type="Pfam" id="PF05047">
    <property type="entry name" value="L51_S25_CI-B8"/>
    <property type="match status" value="1"/>
</dbReference>
<dbReference type="OrthoDB" id="88at2759"/>
<dbReference type="GeneID" id="62160824"/>
<evidence type="ECO:0000256" key="6">
    <source>
        <dbReference type="ARBA" id="ARBA00035188"/>
    </source>
</evidence>
<accession>A0A9P6I8W9</accession>
<name>A0A9P6I8W9_9PEZI</name>
<evidence type="ECO:0000256" key="1">
    <source>
        <dbReference type="ARBA" id="ARBA00004173"/>
    </source>
</evidence>
<keyword evidence="9" id="KW-1185">Reference proteome</keyword>
<keyword evidence="3" id="KW-0689">Ribosomal protein</keyword>
<evidence type="ECO:0000256" key="3">
    <source>
        <dbReference type="ARBA" id="ARBA00022980"/>
    </source>
</evidence>
<organism evidence="8 9">
    <name type="scientific">Colletotrichum karsti</name>
    <dbReference type="NCBI Taxonomy" id="1095194"/>
    <lineage>
        <taxon>Eukaryota</taxon>
        <taxon>Fungi</taxon>
        <taxon>Dikarya</taxon>
        <taxon>Ascomycota</taxon>
        <taxon>Pezizomycotina</taxon>
        <taxon>Sordariomycetes</taxon>
        <taxon>Hypocreomycetidae</taxon>
        <taxon>Glomerellales</taxon>
        <taxon>Glomerellaceae</taxon>
        <taxon>Colletotrichum</taxon>
        <taxon>Colletotrichum boninense species complex</taxon>
    </lineage>
</organism>
<evidence type="ECO:0000256" key="4">
    <source>
        <dbReference type="ARBA" id="ARBA00023128"/>
    </source>
</evidence>
<dbReference type="InterPro" id="IPR039927">
    <property type="entry name" value="Ribosomal_mL43"/>
</dbReference>
<evidence type="ECO:0000259" key="7">
    <source>
        <dbReference type="SMART" id="SM00916"/>
    </source>
</evidence>
<dbReference type="AlphaFoldDB" id="A0A9P6I8W9"/>
<dbReference type="GO" id="GO:0032543">
    <property type="term" value="P:mitochondrial translation"/>
    <property type="evidence" value="ECO:0007669"/>
    <property type="project" value="InterPro"/>
</dbReference>
<reference evidence="8" key="1">
    <citation type="submission" date="2020-03" db="EMBL/GenBank/DDBJ databases">
        <authorList>
            <person name="He L."/>
        </authorList>
    </citation>
    <scope>NUCLEOTIDE SEQUENCE</scope>
    <source>
        <strain evidence="8">CkLH20</strain>
    </source>
</reference>
<dbReference type="EMBL" id="JAATWM020000014">
    <property type="protein sequence ID" value="KAF9877331.1"/>
    <property type="molecule type" value="Genomic_DNA"/>
</dbReference>
<dbReference type="GO" id="GO:0003735">
    <property type="term" value="F:structural constituent of ribosome"/>
    <property type="evidence" value="ECO:0007669"/>
    <property type="project" value="InterPro"/>
</dbReference>
<dbReference type="InterPro" id="IPR036249">
    <property type="entry name" value="Thioredoxin-like_sf"/>
</dbReference>
<dbReference type="RefSeq" id="XP_038746792.1">
    <property type="nucleotide sequence ID" value="XM_038887750.1"/>
</dbReference>
<evidence type="ECO:0000256" key="2">
    <source>
        <dbReference type="ARBA" id="ARBA00006073"/>
    </source>
</evidence>
<dbReference type="FunFam" id="3.40.30.10:FF:000173">
    <property type="entry name" value="Mitochondrial 54S ribosomal protein"/>
    <property type="match status" value="1"/>
</dbReference>
<dbReference type="SMART" id="SM00916">
    <property type="entry name" value="L51_S25_CI-B8"/>
    <property type="match status" value="1"/>
</dbReference>
<dbReference type="SUPFAM" id="SSF52833">
    <property type="entry name" value="Thioredoxin-like"/>
    <property type="match status" value="1"/>
</dbReference>
<evidence type="ECO:0000313" key="9">
    <source>
        <dbReference type="Proteomes" id="UP000781932"/>
    </source>
</evidence>
<gene>
    <name evidence="8" type="ORF">CkaCkLH20_05031</name>
</gene>
<dbReference type="InterPro" id="IPR007741">
    <property type="entry name" value="Ribosomal_mL43/mS25/NADH_DH"/>
</dbReference>
<sequence length="201" mass="22189">MGKFVVQPGQSSPVVQPANPAWKLALWIASASGFRAKKFPAPWSLKQSLAIQISNWILYVTQGTMTIQALKTVSKGQNGLGSFILQCKKLDFHYCDWAGSSKGMNGFIKSQLPKFAKSHPQIEFSVSPRPSKHPMIVGHYINGRQKSICVRNMEPLEILKKAELLRDASGEKLKKTNKPVTSINPSVRGVWSPYHGNGMAV</sequence>
<proteinExistence type="inferred from homology"/>
<keyword evidence="4" id="KW-0496">Mitochondrion</keyword>
<protein>
    <recommendedName>
        <fullName evidence="6">Large ribosomal subunit protein mL43</fullName>
    </recommendedName>
</protein>
<feature type="domain" description="Ribosomal protein/NADH dehydrogenase" evidence="7">
    <location>
        <begin position="96"/>
        <end position="169"/>
    </location>
</feature>
<keyword evidence="5" id="KW-0687">Ribonucleoprotein</keyword>
<evidence type="ECO:0000256" key="5">
    <source>
        <dbReference type="ARBA" id="ARBA00023274"/>
    </source>
</evidence>
<dbReference type="PANTHER" id="PTHR21396">
    <property type="entry name" value="39S RIBOSOMAL PROTEIN L43"/>
    <property type="match status" value="1"/>
</dbReference>
<comment type="caution">
    <text evidence="8">The sequence shown here is derived from an EMBL/GenBank/DDBJ whole genome shotgun (WGS) entry which is preliminary data.</text>
</comment>
<comment type="subcellular location">
    <subcellularLocation>
        <location evidence="1">Mitochondrion</location>
    </subcellularLocation>
</comment>
<reference evidence="8" key="2">
    <citation type="submission" date="2020-11" db="EMBL/GenBank/DDBJ databases">
        <title>Whole genome sequencing of Colletotrichum sp.</title>
        <authorList>
            <person name="Li H."/>
        </authorList>
    </citation>
    <scope>NUCLEOTIDE SEQUENCE</scope>
    <source>
        <strain evidence="8">CkLH20</strain>
    </source>
</reference>
<dbReference type="Gene3D" id="3.40.30.10">
    <property type="entry name" value="Glutaredoxin"/>
    <property type="match status" value="1"/>
</dbReference>
<dbReference type="GO" id="GO:0005762">
    <property type="term" value="C:mitochondrial large ribosomal subunit"/>
    <property type="evidence" value="ECO:0007669"/>
    <property type="project" value="TreeGrafter"/>
</dbReference>
<comment type="similarity">
    <text evidence="2">Belongs to the mitochondrion-specific ribosomal protein mL43 family.</text>
</comment>
<dbReference type="PANTHER" id="PTHR21396:SF2">
    <property type="entry name" value="LARGE RIBOSOMAL SUBUNIT PROTEIN ML43"/>
    <property type="match status" value="1"/>
</dbReference>
<evidence type="ECO:0000313" key="8">
    <source>
        <dbReference type="EMBL" id="KAF9877331.1"/>
    </source>
</evidence>